<dbReference type="NCBIfam" id="TIGR02593">
    <property type="entry name" value="CRISPR_cas5"/>
    <property type="match status" value="1"/>
</dbReference>
<name>A0A2H5Y559_9CHLR</name>
<evidence type="ECO:0000313" key="3">
    <source>
        <dbReference type="Proteomes" id="UP000236642"/>
    </source>
</evidence>
<organism evidence="2 3">
    <name type="scientific">Candidatus Thermoflexus japonica</name>
    <dbReference type="NCBI Taxonomy" id="2035417"/>
    <lineage>
        <taxon>Bacteria</taxon>
        <taxon>Bacillati</taxon>
        <taxon>Chloroflexota</taxon>
        <taxon>Thermoflexia</taxon>
        <taxon>Thermoflexales</taxon>
        <taxon>Thermoflexaceae</taxon>
        <taxon>Thermoflexus</taxon>
    </lineage>
</organism>
<dbReference type="AlphaFoldDB" id="A0A2H5Y559"/>
<dbReference type="Pfam" id="PF09704">
    <property type="entry name" value="Cas_Cas5d"/>
    <property type="match status" value="1"/>
</dbReference>
<protein>
    <recommendedName>
        <fullName evidence="4">CRISPR-associated protein Cas5</fullName>
    </recommendedName>
</protein>
<dbReference type="CDD" id="cd09693">
    <property type="entry name" value="Cas5_I"/>
    <property type="match status" value="1"/>
</dbReference>
<dbReference type="GO" id="GO:0043571">
    <property type="term" value="P:maintenance of CRISPR repeat elements"/>
    <property type="evidence" value="ECO:0007669"/>
    <property type="project" value="InterPro"/>
</dbReference>
<keyword evidence="1" id="KW-0051">Antiviral defense</keyword>
<sequence>MERILIVIVQAPVASFRRPLDHNYQRTLPMPPPTTLLGIAGAALGLSDRELWAQDSPLRDLRVSVWMDEEPGRARDMWTVLKIKGGRIAERSPYFRELLFFVRYTLLYGGANDFLGCLEQAFRDPVYPLSLGREDELMIIENILRGEAAPGEPRFWGTPLPVDLRQIPGARPILTPGASLEPPVVETLPLHFRIDEKGIRHPESQIPITFLPPGLELEVPNIPALQWEGRNFTWLNFSPSRMYHSSST</sequence>
<proteinExistence type="predicted"/>
<dbReference type="EMBL" id="BEHY01000013">
    <property type="protein sequence ID" value="GBD08591.1"/>
    <property type="molecule type" value="Genomic_DNA"/>
</dbReference>
<evidence type="ECO:0000256" key="1">
    <source>
        <dbReference type="ARBA" id="ARBA00023118"/>
    </source>
</evidence>
<evidence type="ECO:0008006" key="4">
    <source>
        <dbReference type="Google" id="ProtNLM"/>
    </source>
</evidence>
<dbReference type="Gene3D" id="3.30.70.2660">
    <property type="match status" value="1"/>
</dbReference>
<dbReference type="InterPro" id="IPR021124">
    <property type="entry name" value="CRISPR-assoc_prot_Cas5"/>
</dbReference>
<dbReference type="GO" id="GO:0051607">
    <property type="term" value="P:defense response to virus"/>
    <property type="evidence" value="ECO:0007669"/>
    <property type="project" value="UniProtKB-KW"/>
</dbReference>
<dbReference type="InterPro" id="IPR013422">
    <property type="entry name" value="CRISPR-assoc_prot_Cas5_N"/>
</dbReference>
<reference evidence="3" key="1">
    <citation type="submission" date="2017-09" db="EMBL/GenBank/DDBJ databases">
        <title>Metaegenomics of thermophilic ammonia-oxidizing enrichment culture.</title>
        <authorList>
            <person name="Kato S."/>
            <person name="Suzuki K."/>
        </authorList>
    </citation>
    <scope>NUCLEOTIDE SEQUENCE [LARGE SCALE GENOMIC DNA]</scope>
</reference>
<dbReference type="Proteomes" id="UP000236642">
    <property type="component" value="Unassembled WGS sequence"/>
</dbReference>
<gene>
    <name evidence="2" type="ORF">HRbin22_00832</name>
</gene>
<evidence type="ECO:0000313" key="2">
    <source>
        <dbReference type="EMBL" id="GBD08591.1"/>
    </source>
</evidence>
<accession>A0A2H5Y559</accession>
<comment type="caution">
    <text evidence="2">The sequence shown here is derived from an EMBL/GenBank/DDBJ whole genome shotgun (WGS) entry which is preliminary data.</text>
</comment>